<keyword evidence="2" id="KW-0808">Transferase</keyword>
<dbReference type="AlphaFoldDB" id="A0A8J2BUH0"/>
<dbReference type="GO" id="GO:0004798">
    <property type="term" value="F:dTMP kinase activity"/>
    <property type="evidence" value="ECO:0007669"/>
    <property type="project" value="UniProtKB-EC"/>
</dbReference>
<dbReference type="EC" id="2.7.4.9" evidence="2"/>
<dbReference type="GO" id="GO:0005975">
    <property type="term" value="P:carbohydrate metabolic process"/>
    <property type="evidence" value="ECO:0007669"/>
    <property type="project" value="InterPro"/>
</dbReference>
<evidence type="ECO:0000313" key="2">
    <source>
        <dbReference type="EMBL" id="CAF0701233.1"/>
    </source>
</evidence>
<dbReference type="InterPro" id="IPR024705">
    <property type="entry name" value="Ssp411"/>
</dbReference>
<organism evidence="2 3">
    <name type="scientific">Candidatus Methylacidithermus pantelleriae</name>
    <dbReference type="NCBI Taxonomy" id="2744239"/>
    <lineage>
        <taxon>Bacteria</taxon>
        <taxon>Pseudomonadati</taxon>
        <taxon>Verrucomicrobiota</taxon>
        <taxon>Methylacidiphilae</taxon>
        <taxon>Methylacidiphilales</taxon>
        <taxon>Methylacidiphilaceae</taxon>
        <taxon>Candidatus Methylacidithermus</taxon>
    </lineage>
</organism>
<evidence type="ECO:0000259" key="1">
    <source>
        <dbReference type="Pfam" id="PF03190"/>
    </source>
</evidence>
<dbReference type="Gene3D" id="3.40.30.10">
    <property type="entry name" value="Glutaredoxin"/>
    <property type="match status" value="1"/>
</dbReference>
<gene>
    <name evidence="2" type="ORF">MPNT_40193</name>
</gene>
<dbReference type="Gene3D" id="1.50.10.10">
    <property type="match status" value="1"/>
</dbReference>
<accession>A0A8J2BUH0</accession>
<protein>
    <submittedName>
        <fullName evidence="2">Thymidylate kinase</fullName>
        <ecNumber evidence="2">2.7.4.9</ecNumber>
    </submittedName>
</protein>
<sequence length="728" mass="83351">MNRLAEQKSLYLRQHANNPVDWYPWGEEALRKAREENKPIFLSIGYASCHWCHVMAKESFEDSQIAQLLNERFVPVKVDREERPDLDELYMAFVQATTGQGGWPLSVWLTPDRKPFYGGTYFPKDDRWGRPGFGRVLERIAWLWENQPERLREHGEQAVQRLKELLHLRGDSGGEEAVGSLPAEIVENVFQAFRQDFDPVHGGFGGAPKFPRPSILFFLFRYAAWRRPVDPRAGEALGMACKTLEGMGRGGIRDHLGGGFHRYAVDGAWKVPHFEKMLYDQAQLALVYLEGFQWTGAREWAEVARETLEFALRELASREGAFYSSLAADSPDPQSGGEPKEGAFYLWTLEELDSVLEEPLRELVHRFYGLSPEGNIPQEVDAHGELRRKNVLWQAAMLEEVAQELGLSREEASQLLQLARRQLWEARERRPKPWVDDKIVAGWNGLMISALARVGTALEEAVFVECAERCGEFLWSQFWDPLNERLFRIYRNGVSDIGGFALDYACVVSGFLELFEATGREEWLERACRVQHSMDRRFWDDGEGGYFAAEEDPSLWLRLKERYDGAEPAPQSIALSNLVRLSSWTGEKTYWDRAEALVRAEGKILQRFPEALPWFAGVLPRLEAPPTQLVLVASHWDDRARELKKALFERFLPFVEKVLVSRPTGTLREVRDRVANELQWLPKDDPGPSVYICQKGACQVPIRDPRIFEATLKELAPRTPEEVAPAYG</sequence>
<dbReference type="SUPFAM" id="SSF52833">
    <property type="entry name" value="Thioredoxin-like"/>
    <property type="match status" value="1"/>
</dbReference>
<dbReference type="SUPFAM" id="SSF48208">
    <property type="entry name" value="Six-hairpin glycosidases"/>
    <property type="match status" value="1"/>
</dbReference>
<keyword evidence="3" id="KW-1185">Reference proteome</keyword>
<dbReference type="PANTHER" id="PTHR42899">
    <property type="entry name" value="SPERMATOGENESIS-ASSOCIATED PROTEIN 20"/>
    <property type="match status" value="1"/>
</dbReference>
<dbReference type="EMBL" id="CAJNOB010000034">
    <property type="protein sequence ID" value="CAF0701233.1"/>
    <property type="molecule type" value="Genomic_DNA"/>
</dbReference>
<dbReference type="CDD" id="cd02955">
    <property type="entry name" value="SSP411"/>
    <property type="match status" value="1"/>
</dbReference>
<dbReference type="PIRSF" id="PIRSF006402">
    <property type="entry name" value="UCP006402_thioredoxin"/>
    <property type="match status" value="1"/>
</dbReference>
<feature type="domain" description="Spermatogenesis-associated protein 20-like TRX" evidence="1">
    <location>
        <begin position="1"/>
        <end position="162"/>
    </location>
</feature>
<dbReference type="InterPro" id="IPR036249">
    <property type="entry name" value="Thioredoxin-like_sf"/>
</dbReference>
<dbReference type="PANTHER" id="PTHR42899:SF1">
    <property type="entry name" value="SPERMATOGENESIS-ASSOCIATED PROTEIN 20"/>
    <property type="match status" value="1"/>
</dbReference>
<dbReference type="InterPro" id="IPR012341">
    <property type="entry name" value="6hp_glycosidase-like_sf"/>
</dbReference>
<proteinExistence type="predicted"/>
<dbReference type="InterPro" id="IPR008928">
    <property type="entry name" value="6-hairpin_glycosidase_sf"/>
</dbReference>
<evidence type="ECO:0000313" key="3">
    <source>
        <dbReference type="Proteomes" id="UP000663859"/>
    </source>
</evidence>
<comment type="caution">
    <text evidence="2">The sequence shown here is derived from an EMBL/GenBank/DDBJ whole genome shotgun (WGS) entry which is preliminary data.</text>
</comment>
<reference evidence="2" key="1">
    <citation type="submission" date="2021-02" db="EMBL/GenBank/DDBJ databases">
        <authorList>
            <person name="Cremers G."/>
            <person name="Picone N."/>
        </authorList>
    </citation>
    <scope>NUCLEOTIDE SEQUENCE</scope>
    <source>
        <strain evidence="2">PQ17</strain>
    </source>
</reference>
<keyword evidence="2" id="KW-0418">Kinase</keyword>
<dbReference type="Pfam" id="PF03190">
    <property type="entry name" value="Thioredox_DsbH"/>
    <property type="match status" value="1"/>
</dbReference>
<name>A0A8J2BUH0_9BACT</name>
<dbReference type="Proteomes" id="UP000663859">
    <property type="component" value="Unassembled WGS sequence"/>
</dbReference>
<dbReference type="InterPro" id="IPR004879">
    <property type="entry name" value="Ssp411-like_TRX"/>
</dbReference>
<dbReference type="RefSeq" id="WP_174582261.1">
    <property type="nucleotide sequence ID" value="NZ_CAJNOB010000034.1"/>
</dbReference>